<name>A0A2A4B0W0_9SPHN</name>
<evidence type="ECO:0000313" key="4">
    <source>
        <dbReference type="Proteomes" id="UP000218366"/>
    </source>
</evidence>
<dbReference type="SUPFAM" id="SSF56601">
    <property type="entry name" value="beta-lactamase/transpeptidase-like"/>
    <property type="match status" value="1"/>
</dbReference>
<comment type="catalytic activity">
    <reaction evidence="1">
        <text>a beta-lactam + H2O = a substituted beta-amino acid</text>
        <dbReference type="Rhea" id="RHEA:20401"/>
        <dbReference type="ChEBI" id="CHEBI:15377"/>
        <dbReference type="ChEBI" id="CHEBI:35627"/>
        <dbReference type="ChEBI" id="CHEBI:140347"/>
        <dbReference type="EC" id="3.5.2.6"/>
    </reaction>
</comment>
<dbReference type="Pfam" id="PF13354">
    <property type="entry name" value="Beta-lactamase2"/>
    <property type="match status" value="1"/>
</dbReference>
<feature type="domain" description="Beta-lactamase class A catalytic" evidence="2">
    <location>
        <begin position="154"/>
        <end position="354"/>
    </location>
</feature>
<keyword evidence="3" id="KW-0378">Hydrolase</keyword>
<evidence type="ECO:0000259" key="2">
    <source>
        <dbReference type="Pfam" id="PF13354"/>
    </source>
</evidence>
<dbReference type="PANTHER" id="PTHR35333">
    <property type="entry name" value="BETA-LACTAMASE"/>
    <property type="match status" value="1"/>
</dbReference>
<keyword evidence="4" id="KW-1185">Reference proteome</keyword>
<gene>
    <name evidence="3" type="ORF">COC42_15790</name>
</gene>
<reference evidence="3 4" key="1">
    <citation type="submission" date="2017-09" db="EMBL/GenBank/DDBJ databases">
        <title>Sphingomonas spermidinifaciens 9NM-10, whole genome shotgun sequence.</title>
        <authorList>
            <person name="Feng G."/>
            <person name="Zhu H."/>
        </authorList>
    </citation>
    <scope>NUCLEOTIDE SEQUENCE [LARGE SCALE GENOMIC DNA]</scope>
    <source>
        <strain evidence="3 4">9NM-10</strain>
    </source>
</reference>
<dbReference type="InterPro" id="IPR012338">
    <property type="entry name" value="Beta-lactam/transpept-like"/>
</dbReference>
<dbReference type="Gene3D" id="3.40.710.10">
    <property type="entry name" value="DD-peptidase/beta-lactamase superfamily"/>
    <property type="match status" value="1"/>
</dbReference>
<protein>
    <submittedName>
        <fullName evidence="3">Serine hydrolase</fullName>
    </submittedName>
</protein>
<dbReference type="PANTHER" id="PTHR35333:SF5">
    <property type="entry name" value="CONSERVED LIPOPROTEIN LPQF-RELATED"/>
    <property type="match status" value="1"/>
</dbReference>
<accession>A0A2A4B0W0</accession>
<dbReference type="Proteomes" id="UP000218366">
    <property type="component" value="Unassembled WGS sequence"/>
</dbReference>
<dbReference type="InterPro" id="IPR000871">
    <property type="entry name" value="Beta-lactam_class-A"/>
</dbReference>
<dbReference type="GO" id="GO:0008800">
    <property type="term" value="F:beta-lactamase activity"/>
    <property type="evidence" value="ECO:0007669"/>
    <property type="project" value="UniProtKB-EC"/>
</dbReference>
<proteinExistence type="predicted"/>
<dbReference type="EMBL" id="NWMW01000003">
    <property type="protein sequence ID" value="PCD01592.1"/>
    <property type="molecule type" value="Genomic_DNA"/>
</dbReference>
<sequence>MREGAAMLQAAAPPPFVQTAPAADVDRRLGEIVALLSGAGDYEATFAQRFRTEIPKQRFDAIAAQLRAGLGKPRGVWRIERYNALEADALLDYERGRVRVRLTLAPGGSRQVAGFSIIGTAPLQDSFAVIAAEAARLPGEVGFGVYALEDPAPRALAEHHGEAAAPIGSAFKLWVLAELAAQIADRRHRWDEVVALARPSLASGITQDWPASTPMTLQALATLMIAISDNTATDTLMGVLGRAAVDGRAKALGAAQLPVLTTAEAFRLKHPAAAPLAAGWAALTPEQRRARLADPALATVPLDPALFGDAAVRPDIEWFASPRAMATTLDWLSRKGDRTTLAILATARADRHGLAYVGYKGGSEPGVLSLNHLARDAAGKWYVVAASQHRNDGAVEPSALANLAARALDLLGTRR</sequence>
<dbReference type="InterPro" id="IPR045155">
    <property type="entry name" value="Beta-lactam_cat"/>
</dbReference>
<evidence type="ECO:0000256" key="1">
    <source>
        <dbReference type="ARBA" id="ARBA00001526"/>
    </source>
</evidence>
<dbReference type="GO" id="GO:0030655">
    <property type="term" value="P:beta-lactam antibiotic catabolic process"/>
    <property type="evidence" value="ECO:0007669"/>
    <property type="project" value="InterPro"/>
</dbReference>
<dbReference type="AlphaFoldDB" id="A0A2A4B0W0"/>
<organism evidence="3 4">
    <name type="scientific">Sphingomonas spermidinifaciens</name>
    <dbReference type="NCBI Taxonomy" id="1141889"/>
    <lineage>
        <taxon>Bacteria</taxon>
        <taxon>Pseudomonadati</taxon>
        <taxon>Pseudomonadota</taxon>
        <taxon>Alphaproteobacteria</taxon>
        <taxon>Sphingomonadales</taxon>
        <taxon>Sphingomonadaceae</taxon>
        <taxon>Sphingomonas</taxon>
    </lineage>
</organism>
<dbReference type="GO" id="GO:0046677">
    <property type="term" value="P:response to antibiotic"/>
    <property type="evidence" value="ECO:0007669"/>
    <property type="project" value="InterPro"/>
</dbReference>
<comment type="caution">
    <text evidence="3">The sequence shown here is derived from an EMBL/GenBank/DDBJ whole genome shotgun (WGS) entry which is preliminary data.</text>
</comment>
<evidence type="ECO:0000313" key="3">
    <source>
        <dbReference type="EMBL" id="PCD01592.1"/>
    </source>
</evidence>